<dbReference type="EMBL" id="RBDX01000044">
    <property type="protein sequence ID" value="RKN03777.1"/>
    <property type="molecule type" value="Genomic_DNA"/>
</dbReference>
<dbReference type="Proteomes" id="UP000268652">
    <property type="component" value="Unassembled WGS sequence"/>
</dbReference>
<evidence type="ECO:0000313" key="2">
    <source>
        <dbReference type="EMBL" id="RKN13852.1"/>
    </source>
</evidence>
<accession>A0A3A9WCP0</accession>
<dbReference type="Proteomes" id="UP000275024">
    <property type="component" value="Unassembled WGS sequence"/>
</dbReference>
<keyword evidence="3" id="KW-1185">Reference proteome</keyword>
<comment type="caution">
    <text evidence="1">The sequence shown here is derived from an EMBL/GenBank/DDBJ whole genome shotgun (WGS) entry which is preliminary data.</text>
</comment>
<sequence length="314" mass="34951">MAISLPRPLHALTADELTAAAKDRRWPKWQTMALLHSLQLPVLNACLIEPGHSTAALRTAAHVLAAATGTEKLMIRSDGGVEKKQYYRGGNTFPVEEIPSRTAGLLADGRAVILAEPTNRFTNRLTVLIRMDRPGPRRPGSLTLEALGPGYDVADLTRGQIPPQVTAHLDDIDWDHYQPPRWNEWNITGDRCPGGEDARRHRRVERLATQTLTDGGHLDGTVGAEHAEAWLRERGFLHLFAPQPTREALAKRARRLFEDAFFLAAAQPNRNWHCLATAFSVFDEPRTIYWDLVDGERKYAATAPAAARDEERAA</sequence>
<evidence type="ECO:0000313" key="3">
    <source>
        <dbReference type="Proteomes" id="UP000268652"/>
    </source>
</evidence>
<name>A0A3A9WCP0_9ACTN</name>
<organism evidence="1 4">
    <name type="scientific">Streptomyces radicis</name>
    <dbReference type="NCBI Taxonomy" id="1750517"/>
    <lineage>
        <taxon>Bacteria</taxon>
        <taxon>Bacillati</taxon>
        <taxon>Actinomycetota</taxon>
        <taxon>Actinomycetes</taxon>
        <taxon>Kitasatosporales</taxon>
        <taxon>Streptomycetaceae</taxon>
        <taxon>Streptomyces</taxon>
    </lineage>
</organism>
<proteinExistence type="predicted"/>
<dbReference type="RefSeq" id="WP_120700465.1">
    <property type="nucleotide sequence ID" value="NZ_RBDX01000044.1"/>
</dbReference>
<gene>
    <name evidence="2" type="ORF">D7318_30350</name>
    <name evidence="1" type="ORF">D7319_30740</name>
</gene>
<evidence type="ECO:0000313" key="4">
    <source>
        <dbReference type="Proteomes" id="UP000275024"/>
    </source>
</evidence>
<dbReference type="OrthoDB" id="4007793at2"/>
<dbReference type="EMBL" id="RBDY01000043">
    <property type="protein sequence ID" value="RKN13852.1"/>
    <property type="molecule type" value="Genomic_DNA"/>
</dbReference>
<evidence type="ECO:0000313" key="1">
    <source>
        <dbReference type="EMBL" id="RKN03777.1"/>
    </source>
</evidence>
<protein>
    <submittedName>
        <fullName evidence="1">Uncharacterized protein</fullName>
    </submittedName>
</protein>
<reference evidence="3 4" key="1">
    <citation type="submission" date="2018-09" db="EMBL/GenBank/DDBJ databases">
        <title>Streptomyces sp. nov. DS1-2, an endophytic actinomycete isolated from roots of Dendrobium scabrilingue.</title>
        <authorList>
            <person name="Kuncharoen N."/>
            <person name="Kudo T."/>
            <person name="Ohkuma M."/>
            <person name="Yuki M."/>
            <person name="Tanasupawat S."/>
        </authorList>
    </citation>
    <scope>NUCLEOTIDE SEQUENCE [LARGE SCALE GENOMIC DNA]</scope>
    <source>
        <strain evidence="1 4">AZ1-7</strain>
        <strain evidence="2 3">DS1-2</strain>
    </source>
</reference>
<dbReference type="AlphaFoldDB" id="A0A3A9WCP0"/>